<evidence type="ECO:0000259" key="3">
    <source>
        <dbReference type="PROSITE" id="PS50893"/>
    </source>
</evidence>
<feature type="domain" description="ABC transporter" evidence="3">
    <location>
        <begin position="1"/>
        <end position="220"/>
    </location>
</feature>
<dbReference type="RefSeq" id="WP_020277373.1">
    <property type="nucleotide sequence ID" value="NZ_KE354481.1"/>
</dbReference>
<name>S4N9G4_9ACTN</name>
<dbReference type="InterPro" id="IPR003439">
    <property type="entry name" value="ABC_transporter-like_ATP-bd"/>
</dbReference>
<dbReference type="CDD" id="cd03215">
    <property type="entry name" value="ABC_Carb_Monos_II"/>
    <property type="match status" value="1"/>
</dbReference>
<evidence type="ECO:0000313" key="5">
    <source>
        <dbReference type="Proteomes" id="UP000015001"/>
    </source>
</evidence>
<proteinExistence type="predicted"/>
<reference evidence="4 5" key="1">
    <citation type="submission" date="2013-02" db="EMBL/GenBank/DDBJ databases">
        <title>Draft Genome Sequence of Streptomyces afghaniensis, Which Produces Compounds of the Julimycin B-Complex.</title>
        <authorList>
            <person name="Gruening B.A."/>
            <person name="Praeg A."/>
            <person name="Erxleben A."/>
            <person name="Guenther S."/>
            <person name="Fiedler H.-P."/>
            <person name="Goodfellow M."/>
            <person name="Mueller M."/>
        </authorList>
    </citation>
    <scope>NUCLEOTIDE SEQUENCE [LARGE SCALE GENOMIC DNA]</scope>
    <source>
        <strain evidence="4 5">772</strain>
    </source>
</reference>
<keyword evidence="1" id="KW-0547">Nucleotide-binding</keyword>
<dbReference type="InterPro" id="IPR050107">
    <property type="entry name" value="ABC_carbohydrate_import_ATPase"/>
</dbReference>
<dbReference type="PANTHER" id="PTHR43790:SF4">
    <property type="entry name" value="GUANOSINE IMPORT ATP-BINDING PROTEIN NUPO"/>
    <property type="match status" value="1"/>
</dbReference>
<dbReference type="PROSITE" id="PS00211">
    <property type="entry name" value="ABC_TRANSPORTER_1"/>
    <property type="match status" value="1"/>
</dbReference>
<organism evidence="4 5">
    <name type="scientific">Streptomyces afghaniensis 772</name>
    <dbReference type="NCBI Taxonomy" id="1283301"/>
    <lineage>
        <taxon>Bacteria</taxon>
        <taxon>Bacillati</taxon>
        <taxon>Actinomycetota</taxon>
        <taxon>Actinomycetes</taxon>
        <taxon>Kitasatosporales</taxon>
        <taxon>Streptomycetaceae</taxon>
        <taxon>Streptomyces</taxon>
    </lineage>
</organism>
<sequence>MGAGEIVALYGVEGNGQATLGDVLAGLVAPNAGTVEVAGSRVDVPRPGALARAGLGIVPEDRHQSGVVLDMSVAENLTMKSLDKVSGRFLLRRGVMLAEARRLADEFNIITPSLDAPVRSLSGGNQQRVVLARELSGDTRVLVAAQPTHGLDVGAIEDMYARLRKAAAEGVGVLLISTEFEEVMALATRIAVISSGRITGVLSASEATSERLGMLVGGEAA</sequence>
<evidence type="ECO:0000313" key="4">
    <source>
        <dbReference type="EMBL" id="EPJ34354.1"/>
    </source>
</evidence>
<dbReference type="SUPFAM" id="SSF52540">
    <property type="entry name" value="P-loop containing nucleoside triphosphate hydrolases"/>
    <property type="match status" value="1"/>
</dbReference>
<keyword evidence="5" id="KW-1185">Reference proteome</keyword>
<protein>
    <submittedName>
        <fullName evidence="4">Putative Ribose import ATP-binding protein RbsA 1</fullName>
    </submittedName>
</protein>
<dbReference type="InterPro" id="IPR027417">
    <property type="entry name" value="P-loop_NTPase"/>
</dbReference>
<dbReference type="EMBL" id="AOPY01001701">
    <property type="protein sequence ID" value="EPJ34354.1"/>
    <property type="molecule type" value="Genomic_DNA"/>
</dbReference>
<dbReference type="Pfam" id="PF00005">
    <property type="entry name" value="ABC_tran"/>
    <property type="match status" value="1"/>
</dbReference>
<dbReference type="PROSITE" id="PS50893">
    <property type="entry name" value="ABC_TRANSPORTER_2"/>
    <property type="match status" value="1"/>
</dbReference>
<keyword evidence="2 4" id="KW-0067">ATP-binding</keyword>
<evidence type="ECO:0000256" key="2">
    <source>
        <dbReference type="ARBA" id="ARBA00022840"/>
    </source>
</evidence>
<dbReference type="PATRIC" id="fig|1283301.3.peg.8490"/>
<dbReference type="Proteomes" id="UP000015001">
    <property type="component" value="Unassembled WGS sequence"/>
</dbReference>
<dbReference type="HOGENOM" id="CLU_000604_1_2_11"/>
<dbReference type="GO" id="GO:0005524">
    <property type="term" value="F:ATP binding"/>
    <property type="evidence" value="ECO:0007669"/>
    <property type="project" value="UniProtKB-KW"/>
</dbReference>
<evidence type="ECO:0000256" key="1">
    <source>
        <dbReference type="ARBA" id="ARBA00022741"/>
    </source>
</evidence>
<dbReference type="PANTHER" id="PTHR43790">
    <property type="entry name" value="CARBOHYDRATE TRANSPORT ATP-BINDING PROTEIN MG119-RELATED"/>
    <property type="match status" value="1"/>
</dbReference>
<dbReference type="AlphaFoldDB" id="S4N9G4"/>
<gene>
    <name evidence="4" type="ORF">STAFG_8555</name>
</gene>
<dbReference type="InterPro" id="IPR017871">
    <property type="entry name" value="ABC_transporter-like_CS"/>
</dbReference>
<accession>S4N9G4</accession>
<comment type="caution">
    <text evidence="4">The sequence shown here is derived from an EMBL/GenBank/DDBJ whole genome shotgun (WGS) entry which is preliminary data.</text>
</comment>
<dbReference type="GO" id="GO:0016887">
    <property type="term" value="F:ATP hydrolysis activity"/>
    <property type="evidence" value="ECO:0007669"/>
    <property type="project" value="InterPro"/>
</dbReference>
<dbReference type="Gene3D" id="3.40.50.300">
    <property type="entry name" value="P-loop containing nucleotide triphosphate hydrolases"/>
    <property type="match status" value="1"/>
</dbReference>